<evidence type="ECO:0000259" key="1">
    <source>
        <dbReference type="Pfam" id="PF06605"/>
    </source>
</evidence>
<protein>
    <recommendedName>
        <fullName evidence="1">Tail spike domain-containing protein</fullName>
    </recommendedName>
</protein>
<dbReference type="RefSeq" id="WP_320325267.1">
    <property type="nucleotide sequence ID" value="NZ_JALBUS010000004.1"/>
</dbReference>
<dbReference type="InterPro" id="IPR007119">
    <property type="entry name" value="Phage_tail_spike_N"/>
</dbReference>
<dbReference type="Pfam" id="PF06605">
    <property type="entry name" value="Prophage_tail"/>
    <property type="match status" value="1"/>
</dbReference>
<dbReference type="EMBL" id="JALBUS010000004">
    <property type="protein sequence ID" value="MDX8416955.1"/>
    <property type="molecule type" value="Genomic_DNA"/>
</dbReference>
<evidence type="ECO:0000313" key="3">
    <source>
        <dbReference type="Proteomes" id="UP001285244"/>
    </source>
</evidence>
<evidence type="ECO:0000313" key="2">
    <source>
        <dbReference type="EMBL" id="MDX8416955.1"/>
    </source>
</evidence>
<accession>A0ABU4WK65</accession>
<comment type="caution">
    <text evidence="2">The sequence shown here is derived from an EMBL/GenBank/DDBJ whole genome shotgun (WGS) entry which is preliminary data.</text>
</comment>
<dbReference type="Proteomes" id="UP001285244">
    <property type="component" value="Unassembled WGS sequence"/>
</dbReference>
<gene>
    <name evidence="2" type="ORF">MOZ64_03745</name>
</gene>
<name>A0ABU4WK65_9FIRM</name>
<reference evidence="2 3" key="1">
    <citation type="submission" date="2022-03" db="EMBL/GenBank/DDBJ databases">
        <title>Novel taxa within the pig intestine.</title>
        <authorList>
            <person name="Wylensek D."/>
            <person name="Bishof K."/>
            <person name="Afrizal A."/>
            <person name="Clavel T."/>
        </authorList>
    </citation>
    <scope>NUCLEOTIDE SEQUENCE [LARGE SCALE GENOMIC DNA]</scope>
    <source>
        <strain evidence="2 3">Cla-KB-P134</strain>
    </source>
</reference>
<feature type="domain" description="Tail spike" evidence="1">
    <location>
        <begin position="177"/>
        <end position="397"/>
    </location>
</feature>
<organism evidence="2 3">
    <name type="scientific">Absicoccus intestinalis</name>
    <dbReference type="NCBI Taxonomy" id="2926319"/>
    <lineage>
        <taxon>Bacteria</taxon>
        <taxon>Bacillati</taxon>
        <taxon>Bacillota</taxon>
        <taxon>Erysipelotrichia</taxon>
        <taxon>Erysipelotrichales</taxon>
        <taxon>Erysipelotrichaceae</taxon>
        <taxon>Absicoccus</taxon>
    </lineage>
</organism>
<proteinExistence type="predicted"/>
<keyword evidence="3" id="KW-1185">Reference proteome</keyword>
<sequence length="604" mass="67458">MIKIFDSKAFDYKANKLKETPGEVIEPSVCTLTEGINTLWNLHMEIPFSVNNNRIIKEDVLIGVEYNPRENAPDADAFADMQVFRVMKCEKTEYLITCEAYPIFYDSRCIRCSEVSYKNKTGKEALKEIVEAPVRVYGTKDYISSELKAWSNIDTVASTAWSYITYFDALFGDSDTSFVNVWNAEIIFNNYEIRAYKTLDTKSKENRIRIQTGVNMTGIKYTVDLSNTYKQVQPKGYGDRDGNAFGNRLAKKIDGVWYQDVVKTPNNFPYSLKNTYEVEYSDIKLKEDASTNESAGTIICDTREQFYDELRKRALKEFTVNHIDMPTITYDIDLIDISSLPEYADIKPLVSLNLGDSVDVYNDVLGIQTTARVIERTVDFTNRLVTNIKLGDYQENFFKSAAKTQRTVSNVTDSRTNTIRGKAITGVVDGFNAQNVASKTTMNQGDVQSIKVENKTNDGTWGAMALGTKGLEVTRKQVGNDWDWSNSVILDFIGQFYGGIESVRNAHWKIGNIEVLINNGNFLAKCGDNEVIINSNGAFLQNSASRYVSVTESMVVLSNGGEQLRLDGAGLVSIHGGSGARGLNGTYKVDESISVVNGVVTGVK</sequence>
<dbReference type="NCBIfam" id="TIGR01665">
    <property type="entry name" value="put_anti_recept"/>
    <property type="match status" value="1"/>
</dbReference>
<dbReference type="InterPro" id="IPR010572">
    <property type="entry name" value="Tail_dom"/>
</dbReference>